<dbReference type="Gene3D" id="1.10.3520.10">
    <property type="entry name" value="Glycolipid transfer protein"/>
    <property type="match status" value="1"/>
</dbReference>
<evidence type="ECO:0000256" key="4">
    <source>
        <dbReference type="ARBA" id="ARBA00022448"/>
    </source>
</evidence>
<gene>
    <name evidence="9" type="primary">LOC107596648</name>
</gene>
<dbReference type="GO" id="GO:1902388">
    <property type="term" value="F:ceramide 1-phosphate transfer activity"/>
    <property type="evidence" value="ECO:0007669"/>
    <property type="project" value="TreeGrafter"/>
</dbReference>
<evidence type="ECO:0000256" key="3">
    <source>
        <dbReference type="ARBA" id="ARBA00016588"/>
    </source>
</evidence>
<sequence length="456" mass="51526">MEGVLYKWTNYISGWQPRWFVLEGGTLSYYDSQEDAWKGCKGSIKVSVCEIQVHPSDFTRVDLIIPGEQYFYLRAINAAERQKWLVALGTAKACLTDNRTKREKELQENTDALKTKMSELRLYRDLLLQQVNKIQESSQAEMAADSGEVSKGVLVLSQASLRLIKQYISCSNINTECLIAQTSKINSKTEKDIPTEEADLPQEKQEEVSLSPTQNKEEKVTEEIQADLVVNEPQSENKQEEEDKVDTFFSTMSHRFSDIILEDDSGIPTQAFLDSCYAIVPVLDKLGPTVFAPVKIDFVGNIKKIQQKVVSDPESFPTLQSIVQHEVETEVTQVRNSATEALLWLKRGLKFLKEFLSEINTGIKDVQGALNNAYGKTLRQYHGWVVRGVFALALRAAPSYEGFMTALVSHEGDELKEGFTTGMHQDLDFYLPAMEKQLSILDALYEEYGLESDEIV</sequence>
<dbReference type="SUPFAM" id="SSF110004">
    <property type="entry name" value="Glycolipid transfer protein, GLTP"/>
    <property type="match status" value="1"/>
</dbReference>
<organism evidence="9 10">
    <name type="scientific">Sinocyclocheilus grahami</name>
    <name type="common">Dianchi golden-line fish</name>
    <name type="synonym">Barbus grahami</name>
    <dbReference type="NCBI Taxonomy" id="75366"/>
    <lineage>
        <taxon>Eukaryota</taxon>
        <taxon>Metazoa</taxon>
        <taxon>Chordata</taxon>
        <taxon>Craniata</taxon>
        <taxon>Vertebrata</taxon>
        <taxon>Euteleostomi</taxon>
        <taxon>Actinopterygii</taxon>
        <taxon>Neopterygii</taxon>
        <taxon>Teleostei</taxon>
        <taxon>Ostariophysi</taxon>
        <taxon>Cypriniformes</taxon>
        <taxon>Cyprinidae</taxon>
        <taxon>Cyprininae</taxon>
        <taxon>Sinocyclocheilus</taxon>
    </lineage>
</organism>
<dbReference type="Gene3D" id="2.30.29.30">
    <property type="entry name" value="Pleckstrin-homology domain (PH domain)/Phosphotyrosine-binding domain (PTB)"/>
    <property type="match status" value="1"/>
</dbReference>
<dbReference type="SUPFAM" id="SSF50729">
    <property type="entry name" value="PH domain-like"/>
    <property type="match status" value="1"/>
</dbReference>
<reference evidence="9" key="1">
    <citation type="submission" date="2025-08" db="UniProtKB">
        <authorList>
            <consortium name="Ensembl"/>
        </authorList>
    </citation>
    <scope>IDENTIFICATION</scope>
</reference>
<dbReference type="InterPro" id="IPR011993">
    <property type="entry name" value="PH-like_dom_sf"/>
</dbReference>
<feature type="region of interest" description="Disordered" evidence="7">
    <location>
        <begin position="188"/>
        <end position="218"/>
    </location>
</feature>
<dbReference type="CDD" id="cd01247">
    <property type="entry name" value="PH_FAPP1_FAPP2"/>
    <property type="match status" value="1"/>
</dbReference>
<accession>A0A672MGD6</accession>
<dbReference type="Proteomes" id="UP000472262">
    <property type="component" value="Unassembled WGS sequence"/>
</dbReference>
<evidence type="ECO:0000256" key="6">
    <source>
        <dbReference type="ARBA" id="ARBA00023136"/>
    </source>
</evidence>
<dbReference type="SMART" id="SM00233">
    <property type="entry name" value="PH"/>
    <property type="match status" value="1"/>
</dbReference>
<dbReference type="GO" id="GO:0005794">
    <property type="term" value="C:Golgi apparatus"/>
    <property type="evidence" value="ECO:0007669"/>
    <property type="project" value="UniProtKB-SubCell"/>
</dbReference>
<dbReference type="Pfam" id="PF00169">
    <property type="entry name" value="PH"/>
    <property type="match status" value="1"/>
</dbReference>
<dbReference type="InterPro" id="IPR014830">
    <property type="entry name" value="Glycolipid_transfer_prot_dom"/>
</dbReference>
<evidence type="ECO:0000256" key="7">
    <source>
        <dbReference type="SAM" id="MobiDB-lite"/>
    </source>
</evidence>
<dbReference type="PROSITE" id="PS50003">
    <property type="entry name" value="PH_DOMAIN"/>
    <property type="match status" value="1"/>
</dbReference>
<keyword evidence="6" id="KW-0472">Membrane</keyword>
<dbReference type="Ensembl" id="ENSSGRT00000039334.1">
    <property type="protein sequence ID" value="ENSSGRP00000036656.1"/>
    <property type="gene ID" value="ENSSGRG00000020120.1"/>
</dbReference>
<dbReference type="InterPro" id="IPR036497">
    <property type="entry name" value="GLTP_sf"/>
</dbReference>
<dbReference type="PANTHER" id="PTHR10219">
    <property type="entry name" value="GLYCOLIPID TRANSFER PROTEIN-RELATED"/>
    <property type="match status" value="1"/>
</dbReference>
<evidence type="ECO:0000256" key="5">
    <source>
        <dbReference type="ARBA" id="ARBA00023034"/>
    </source>
</evidence>
<evidence type="ECO:0000313" key="10">
    <source>
        <dbReference type="Proteomes" id="UP000472262"/>
    </source>
</evidence>
<dbReference type="FunFam" id="1.10.3520.10:FF:000001">
    <property type="entry name" value="Pleckstrin domain-containing family A member 8"/>
    <property type="match status" value="1"/>
</dbReference>
<dbReference type="GO" id="GO:1902387">
    <property type="term" value="F:ceramide 1-phosphate binding"/>
    <property type="evidence" value="ECO:0007669"/>
    <property type="project" value="TreeGrafter"/>
</dbReference>
<comment type="subcellular location">
    <subcellularLocation>
        <location evidence="2">Golgi apparatus</location>
        <location evidence="2">trans-Golgi network membrane</location>
    </subcellularLocation>
    <subcellularLocation>
        <location evidence="1">Membrane</location>
        <topology evidence="1">Peripheral membrane protein</topology>
    </subcellularLocation>
</comment>
<evidence type="ECO:0000256" key="1">
    <source>
        <dbReference type="ARBA" id="ARBA00004170"/>
    </source>
</evidence>
<keyword evidence="4" id="KW-0813">Transport</keyword>
<dbReference type="InterPro" id="IPR001849">
    <property type="entry name" value="PH_domain"/>
</dbReference>
<dbReference type="GO" id="GO:0016020">
    <property type="term" value="C:membrane"/>
    <property type="evidence" value="ECO:0007669"/>
    <property type="project" value="UniProtKB-SubCell"/>
</dbReference>
<protein>
    <recommendedName>
        <fullName evidence="3">Pleckstrin homology domain-containing family A member 8</fullName>
    </recommendedName>
</protein>
<dbReference type="AlphaFoldDB" id="A0A672MGD6"/>
<dbReference type="GO" id="GO:0005829">
    <property type="term" value="C:cytosol"/>
    <property type="evidence" value="ECO:0007669"/>
    <property type="project" value="TreeGrafter"/>
</dbReference>
<reference evidence="9" key="2">
    <citation type="submission" date="2025-09" db="UniProtKB">
        <authorList>
            <consortium name="Ensembl"/>
        </authorList>
    </citation>
    <scope>IDENTIFICATION</scope>
</reference>
<dbReference type="Pfam" id="PF08718">
    <property type="entry name" value="GLTP"/>
    <property type="match status" value="1"/>
</dbReference>
<feature type="domain" description="PH" evidence="8">
    <location>
        <begin position="1"/>
        <end position="93"/>
    </location>
</feature>
<name>A0A672MGD6_SINGR</name>
<keyword evidence="10" id="KW-1185">Reference proteome</keyword>
<dbReference type="FunFam" id="2.30.29.30:FF:000085">
    <property type="entry name" value="Pleckstrin homology domain-containing family A member 8"/>
    <property type="match status" value="1"/>
</dbReference>
<dbReference type="PANTHER" id="PTHR10219:SF25">
    <property type="entry name" value="PLECKSTRIN HOMOLOGY DOMAIN-CONTAINING FAMILY A MEMBER 8"/>
    <property type="match status" value="1"/>
</dbReference>
<evidence type="ECO:0000256" key="2">
    <source>
        <dbReference type="ARBA" id="ARBA00004198"/>
    </source>
</evidence>
<evidence type="ECO:0000259" key="8">
    <source>
        <dbReference type="PROSITE" id="PS50003"/>
    </source>
</evidence>
<proteinExistence type="predicted"/>
<keyword evidence="5" id="KW-0333">Golgi apparatus</keyword>
<evidence type="ECO:0000313" key="9">
    <source>
        <dbReference type="Ensembl" id="ENSSGRP00000036656.1"/>
    </source>
</evidence>